<evidence type="ECO:0000313" key="1">
    <source>
        <dbReference type="EMBL" id="KAA1083813.1"/>
    </source>
</evidence>
<accession>A0A5B0N5Q8</accession>
<keyword evidence="2" id="KW-1185">Reference proteome</keyword>
<protein>
    <submittedName>
        <fullName evidence="1">Uncharacterized protein</fullName>
    </submittedName>
</protein>
<evidence type="ECO:0000313" key="2">
    <source>
        <dbReference type="Proteomes" id="UP000324748"/>
    </source>
</evidence>
<sequence length="166" mass="18782">MSRTASEASTSSLTNAVLRNFNGFLDFVLEFWLATRLSCNNRLNHKSQCLVWICRPPNGCGATQLQSKYLCRQVQFLSTSAPEILTVISSVSRPTPRFGKTTSIFHLDSQQGRLNDPRLSFHRSVVKHLRLHRMLTAQCRLFRTLQITIDYLAESIGAKGQPENRG</sequence>
<reference evidence="1 2" key="1">
    <citation type="submission" date="2019-05" db="EMBL/GenBank/DDBJ databases">
        <title>Emergence of the Ug99 lineage of the wheat stem rust pathogen through somatic hybridization.</title>
        <authorList>
            <person name="Li F."/>
            <person name="Upadhyaya N.M."/>
            <person name="Sperschneider J."/>
            <person name="Matny O."/>
            <person name="Nguyen-Phuc H."/>
            <person name="Mago R."/>
            <person name="Raley C."/>
            <person name="Miller M.E."/>
            <person name="Silverstein K.A.T."/>
            <person name="Henningsen E."/>
            <person name="Hirsch C.D."/>
            <person name="Visser B."/>
            <person name="Pretorius Z.A."/>
            <person name="Steffenson B.J."/>
            <person name="Schwessinger B."/>
            <person name="Dodds P.N."/>
            <person name="Figueroa M."/>
        </authorList>
    </citation>
    <scope>NUCLEOTIDE SEQUENCE [LARGE SCALE GENOMIC DNA]</scope>
    <source>
        <strain evidence="1">21-0</strain>
    </source>
</reference>
<dbReference type="Proteomes" id="UP000324748">
    <property type="component" value="Unassembled WGS sequence"/>
</dbReference>
<dbReference type="AlphaFoldDB" id="A0A5B0N5Q8"/>
<name>A0A5B0N5Q8_PUCGR</name>
<comment type="caution">
    <text evidence="1">The sequence shown here is derived from an EMBL/GenBank/DDBJ whole genome shotgun (WGS) entry which is preliminary data.</text>
</comment>
<organism evidence="1 2">
    <name type="scientific">Puccinia graminis f. sp. tritici</name>
    <dbReference type="NCBI Taxonomy" id="56615"/>
    <lineage>
        <taxon>Eukaryota</taxon>
        <taxon>Fungi</taxon>
        <taxon>Dikarya</taxon>
        <taxon>Basidiomycota</taxon>
        <taxon>Pucciniomycotina</taxon>
        <taxon>Pucciniomycetes</taxon>
        <taxon>Pucciniales</taxon>
        <taxon>Pucciniaceae</taxon>
        <taxon>Puccinia</taxon>
    </lineage>
</organism>
<gene>
    <name evidence="1" type="ORF">PGT21_007858</name>
</gene>
<proteinExistence type="predicted"/>
<dbReference type="EMBL" id="VSWC01000118">
    <property type="protein sequence ID" value="KAA1083813.1"/>
    <property type="molecule type" value="Genomic_DNA"/>
</dbReference>